<comment type="caution">
    <text evidence="2">The sequence shown here is derived from an EMBL/GenBank/DDBJ whole genome shotgun (WGS) entry which is preliminary data.</text>
</comment>
<keyword evidence="3" id="KW-1185">Reference proteome</keyword>
<organism evidence="2 3">
    <name type="scientific">Nocardia ninae NBRC 108245</name>
    <dbReference type="NCBI Taxonomy" id="1210091"/>
    <lineage>
        <taxon>Bacteria</taxon>
        <taxon>Bacillati</taxon>
        <taxon>Actinomycetota</taxon>
        <taxon>Actinomycetes</taxon>
        <taxon>Mycobacteriales</taxon>
        <taxon>Nocardiaceae</taxon>
        <taxon>Nocardia</taxon>
    </lineage>
</organism>
<evidence type="ECO:0000313" key="3">
    <source>
        <dbReference type="Proteomes" id="UP000321424"/>
    </source>
</evidence>
<dbReference type="Pfam" id="PF02467">
    <property type="entry name" value="Whib"/>
    <property type="match status" value="1"/>
</dbReference>
<name>A0A511MNH5_9NOCA</name>
<gene>
    <name evidence="2" type="ORF">NN4_66810</name>
</gene>
<reference evidence="2 3" key="1">
    <citation type="submission" date="2019-07" db="EMBL/GenBank/DDBJ databases">
        <title>Whole genome shotgun sequence of Nocardia ninae NBRC 108245.</title>
        <authorList>
            <person name="Hosoyama A."/>
            <person name="Uohara A."/>
            <person name="Ohji S."/>
            <person name="Ichikawa N."/>
        </authorList>
    </citation>
    <scope>NUCLEOTIDE SEQUENCE [LARGE SCALE GENOMIC DNA]</scope>
    <source>
        <strain evidence="2 3">NBRC 108245</strain>
    </source>
</reference>
<dbReference type="Proteomes" id="UP000321424">
    <property type="component" value="Unassembled WGS sequence"/>
</dbReference>
<dbReference type="RefSeq" id="WP_246181208.1">
    <property type="nucleotide sequence ID" value="NZ_BJXA01000064.1"/>
</dbReference>
<proteinExistence type="predicted"/>
<protein>
    <recommendedName>
        <fullName evidence="1">4Fe-4S Wbl-type domain-containing protein</fullName>
    </recommendedName>
</protein>
<feature type="domain" description="4Fe-4S Wbl-type" evidence="1">
    <location>
        <begin position="16"/>
        <end position="79"/>
    </location>
</feature>
<sequence>MTAAELVDPVVFADRICRDIPQAIFFPTGRQRRAIEKAKAHCRACPRLTHCAKWAQPLARSGELTNCVIAAVHLPGTHKRQADRDAAAAELAEIAARGGLLASDVEGAA</sequence>
<dbReference type="EMBL" id="BJXA01000064">
    <property type="protein sequence ID" value="GEM42162.1"/>
    <property type="molecule type" value="Genomic_DNA"/>
</dbReference>
<accession>A0A511MNH5</accession>
<evidence type="ECO:0000259" key="1">
    <source>
        <dbReference type="PROSITE" id="PS51674"/>
    </source>
</evidence>
<dbReference type="InterPro" id="IPR034768">
    <property type="entry name" value="4FE4S_WBL"/>
</dbReference>
<dbReference type="AlphaFoldDB" id="A0A511MNH5"/>
<dbReference type="PROSITE" id="PS51674">
    <property type="entry name" value="4FE4S_WBL"/>
    <property type="match status" value="1"/>
</dbReference>
<evidence type="ECO:0000313" key="2">
    <source>
        <dbReference type="EMBL" id="GEM42162.1"/>
    </source>
</evidence>